<dbReference type="SUPFAM" id="SSF55120">
    <property type="entry name" value="Pseudouridine synthase"/>
    <property type="match status" value="1"/>
</dbReference>
<keyword evidence="1" id="KW-0472">Membrane</keyword>
<evidence type="ECO:0000313" key="3">
    <source>
        <dbReference type="Proteomes" id="UP000267606"/>
    </source>
</evidence>
<dbReference type="WBParaSite" id="OFLC_0000486701-mRNA-1">
    <property type="protein sequence ID" value="OFLC_0000486701-mRNA-1"/>
    <property type="gene ID" value="OFLC_0000486701"/>
</dbReference>
<dbReference type="GO" id="GO:0009982">
    <property type="term" value="F:pseudouridine synthase activity"/>
    <property type="evidence" value="ECO:0007669"/>
    <property type="project" value="InterPro"/>
</dbReference>
<organism evidence="4">
    <name type="scientific">Onchocerca flexuosa</name>
    <dbReference type="NCBI Taxonomy" id="387005"/>
    <lineage>
        <taxon>Eukaryota</taxon>
        <taxon>Metazoa</taxon>
        <taxon>Ecdysozoa</taxon>
        <taxon>Nematoda</taxon>
        <taxon>Chromadorea</taxon>
        <taxon>Rhabditida</taxon>
        <taxon>Spirurina</taxon>
        <taxon>Spiruromorpha</taxon>
        <taxon>Filarioidea</taxon>
        <taxon>Onchocercidae</taxon>
        <taxon>Onchocerca</taxon>
    </lineage>
</organism>
<dbReference type="Gene3D" id="3.30.2350.20">
    <property type="entry name" value="TruD, catalytic domain"/>
    <property type="match status" value="1"/>
</dbReference>
<gene>
    <name evidence="2" type="ORF">OFLC_LOCUS4865</name>
</gene>
<reference evidence="2 3" key="2">
    <citation type="submission" date="2018-11" db="EMBL/GenBank/DDBJ databases">
        <authorList>
            <consortium name="Pathogen Informatics"/>
        </authorList>
    </citation>
    <scope>NUCLEOTIDE SEQUENCE [LARGE SCALE GENOMIC DNA]</scope>
</reference>
<feature type="transmembrane region" description="Helical" evidence="1">
    <location>
        <begin position="219"/>
        <end position="236"/>
    </location>
</feature>
<dbReference type="Proteomes" id="UP000267606">
    <property type="component" value="Unassembled WGS sequence"/>
</dbReference>
<dbReference type="InterPro" id="IPR042214">
    <property type="entry name" value="TruD_catalytic"/>
</dbReference>
<evidence type="ECO:0000313" key="2">
    <source>
        <dbReference type="EMBL" id="VDO41299.1"/>
    </source>
</evidence>
<evidence type="ECO:0000256" key="1">
    <source>
        <dbReference type="SAM" id="Phobius"/>
    </source>
</evidence>
<dbReference type="GO" id="GO:0003723">
    <property type="term" value="F:RNA binding"/>
    <property type="evidence" value="ECO:0007669"/>
    <property type="project" value="InterPro"/>
</dbReference>
<reference evidence="4" key="1">
    <citation type="submission" date="2016-06" db="UniProtKB">
        <authorList>
            <consortium name="WormBaseParasite"/>
        </authorList>
    </citation>
    <scope>IDENTIFICATION</scope>
</reference>
<keyword evidence="1" id="KW-0812">Transmembrane</keyword>
<keyword evidence="1" id="KW-1133">Transmembrane helix</keyword>
<dbReference type="InterPro" id="IPR020103">
    <property type="entry name" value="PsdUridine_synth_cat_dom_sf"/>
</dbReference>
<accession>A0A183HBK6</accession>
<dbReference type="EMBL" id="UZAJ01003906">
    <property type="protein sequence ID" value="VDO41299.1"/>
    <property type="molecule type" value="Genomic_DNA"/>
</dbReference>
<sequence length="237" mass="26593">MRPLITKPQNVKYKILTYPEADTKLQADLKGDIASESIGIGDFHAVALEFSLPSGSYATIALREITRFQIVSVETEILNMRLSVKSADGKIEVFNGVQNWSFSALHRHVAERFNLKRYGFILFDFLRCIYFSDFALFFGSHQLPTDDTKLSESDMEFVSGDRLRLVINEKGLFPTDYASGSSCPEISAGTGSNNSNSAVKSETVFEIVLHEMKQKGFEVGFIFTIKLISLVLTYILF</sequence>
<dbReference type="STRING" id="387005.A0A183HBK6"/>
<evidence type="ECO:0000313" key="4">
    <source>
        <dbReference type="WBParaSite" id="OFLC_0000486701-mRNA-1"/>
    </source>
</evidence>
<keyword evidence="3" id="KW-1185">Reference proteome</keyword>
<proteinExistence type="predicted"/>
<dbReference type="GO" id="GO:0001522">
    <property type="term" value="P:pseudouridine synthesis"/>
    <property type="evidence" value="ECO:0007669"/>
    <property type="project" value="InterPro"/>
</dbReference>
<protein>
    <submittedName>
        <fullName evidence="4">Ubiquitin-like domain-containing protein</fullName>
    </submittedName>
</protein>
<name>A0A183HBK6_9BILA</name>
<dbReference type="AlphaFoldDB" id="A0A183HBK6"/>